<protein>
    <submittedName>
        <fullName evidence="1">Uncharacterized protein</fullName>
    </submittedName>
</protein>
<proteinExistence type="predicted"/>
<dbReference type="Proteomes" id="UP000243680">
    <property type="component" value="Chromosome 1"/>
</dbReference>
<dbReference type="AlphaFoldDB" id="A0A1B4LA89"/>
<accession>A0A1B4LA89</accession>
<evidence type="ECO:0000313" key="1">
    <source>
        <dbReference type="EMBL" id="AOJ74076.1"/>
    </source>
</evidence>
<gene>
    <name evidence="1" type="ORF">WJ35_02595</name>
</gene>
<reference evidence="1 2" key="1">
    <citation type="submission" date="2015-12" db="EMBL/GenBank/DDBJ databases">
        <title>Diversity of Burkholderia near neighbor genomes.</title>
        <authorList>
            <person name="Sahl J."/>
            <person name="Wagner D."/>
            <person name="Keim P."/>
        </authorList>
    </citation>
    <scope>NUCLEOTIDE SEQUENCE [LARGE SCALE GENOMIC DNA]</scope>
    <source>
        <strain evidence="1 2">MSMB0783</strain>
    </source>
</reference>
<sequence length="61" mass="7152">MSRRSTRTEPMLTQIDDLRVKIRSLIADISHAADIELLDRMPDEIGSFARHRGQRVDREYL</sequence>
<dbReference type="EMBL" id="CP013420">
    <property type="protein sequence ID" value="AOJ74076.1"/>
    <property type="molecule type" value="Genomic_DNA"/>
</dbReference>
<evidence type="ECO:0000313" key="2">
    <source>
        <dbReference type="Proteomes" id="UP000243680"/>
    </source>
</evidence>
<organism evidence="1 2">
    <name type="scientific">Burkholderia ubonensis</name>
    <dbReference type="NCBI Taxonomy" id="101571"/>
    <lineage>
        <taxon>Bacteria</taxon>
        <taxon>Pseudomonadati</taxon>
        <taxon>Pseudomonadota</taxon>
        <taxon>Betaproteobacteria</taxon>
        <taxon>Burkholderiales</taxon>
        <taxon>Burkholderiaceae</taxon>
        <taxon>Burkholderia</taxon>
        <taxon>Burkholderia cepacia complex</taxon>
    </lineage>
</organism>
<name>A0A1B4LA89_9BURK</name>